<comment type="caution">
    <text evidence="1">The sequence shown here is derived from an EMBL/GenBank/DDBJ whole genome shotgun (WGS) entry which is preliminary data.</text>
</comment>
<feature type="non-terminal residue" evidence="1">
    <location>
        <position position="68"/>
    </location>
</feature>
<name>A0A8J5ZJG4_GALPY</name>
<evidence type="ECO:0000313" key="1">
    <source>
        <dbReference type="EMBL" id="KAG8506598.1"/>
    </source>
</evidence>
<dbReference type="Proteomes" id="UP000700334">
    <property type="component" value="Unassembled WGS sequence"/>
</dbReference>
<evidence type="ECO:0000313" key="2">
    <source>
        <dbReference type="Proteomes" id="UP000700334"/>
    </source>
</evidence>
<keyword evidence="2" id="KW-1185">Reference proteome</keyword>
<protein>
    <submittedName>
        <fullName evidence="1">Uncharacterized protein</fullName>
    </submittedName>
</protein>
<accession>A0A8J5ZJG4</accession>
<organism evidence="1 2">
    <name type="scientific">Galemys pyrenaicus</name>
    <name type="common">Iberian desman</name>
    <name type="synonym">Pyrenean desman</name>
    <dbReference type="NCBI Taxonomy" id="202257"/>
    <lineage>
        <taxon>Eukaryota</taxon>
        <taxon>Metazoa</taxon>
        <taxon>Chordata</taxon>
        <taxon>Craniata</taxon>
        <taxon>Vertebrata</taxon>
        <taxon>Euteleostomi</taxon>
        <taxon>Mammalia</taxon>
        <taxon>Eutheria</taxon>
        <taxon>Laurasiatheria</taxon>
        <taxon>Eulipotyphla</taxon>
        <taxon>Talpidae</taxon>
        <taxon>Galemys</taxon>
    </lineage>
</organism>
<gene>
    <name evidence="1" type="ORF">J0S82_002270</name>
</gene>
<dbReference type="AlphaFoldDB" id="A0A8J5ZJG4"/>
<proteinExistence type="predicted"/>
<sequence>MSAVPHLPGISIVRTALNLSIHVKLGQLRSLQGMARSTIVYTFILPIFRLISHIISYYQENKPFGFIE</sequence>
<dbReference type="EMBL" id="JAGFMF010012148">
    <property type="protein sequence ID" value="KAG8506598.1"/>
    <property type="molecule type" value="Genomic_DNA"/>
</dbReference>
<reference evidence="1" key="1">
    <citation type="journal article" date="2021" name="Evol. Appl.">
        <title>The genome of the Pyrenean desman and the effects of bottlenecks and inbreeding on the genomic landscape of an endangered species.</title>
        <authorList>
            <person name="Escoda L."/>
            <person name="Castresana J."/>
        </authorList>
    </citation>
    <scope>NUCLEOTIDE SEQUENCE</scope>
    <source>
        <strain evidence="1">IBE-C5619</strain>
    </source>
</reference>